<feature type="binding site" description="covalent" evidence="8">
    <location>
        <position position="128"/>
    </location>
    <ligand>
        <name>heme c</name>
        <dbReference type="ChEBI" id="CHEBI:61717"/>
        <label>2</label>
    </ligand>
</feature>
<evidence type="ECO:0000256" key="4">
    <source>
        <dbReference type="ARBA" id="ARBA00022723"/>
    </source>
</evidence>
<dbReference type="PIRSF" id="PIRSF000005">
    <property type="entry name" value="Cytochrome_c4"/>
    <property type="match status" value="1"/>
</dbReference>
<evidence type="ECO:0000256" key="5">
    <source>
        <dbReference type="ARBA" id="ARBA00022764"/>
    </source>
</evidence>
<evidence type="ECO:0000256" key="1">
    <source>
        <dbReference type="ARBA" id="ARBA00004418"/>
    </source>
</evidence>
<dbReference type="PANTHER" id="PTHR33751">
    <property type="entry name" value="CBB3-TYPE CYTOCHROME C OXIDASE SUBUNIT FIXP"/>
    <property type="match status" value="1"/>
</dbReference>
<keyword evidence="12" id="KW-1185">Reference proteome</keyword>
<evidence type="ECO:0000259" key="10">
    <source>
        <dbReference type="PROSITE" id="PS51007"/>
    </source>
</evidence>
<evidence type="ECO:0000256" key="6">
    <source>
        <dbReference type="ARBA" id="ARBA00022982"/>
    </source>
</evidence>
<keyword evidence="6" id="KW-0249">Electron transport</keyword>
<accession>A0A176RU58</accession>
<dbReference type="Proteomes" id="UP000076962">
    <property type="component" value="Unassembled WGS sequence"/>
</dbReference>
<comment type="PTM">
    <text evidence="8">Binds 2 heme c groups covalently per subunit.</text>
</comment>
<evidence type="ECO:0000256" key="9">
    <source>
        <dbReference type="PIRSR" id="PIRSR000005-2"/>
    </source>
</evidence>
<dbReference type="GO" id="GO:0042597">
    <property type="term" value="C:periplasmic space"/>
    <property type="evidence" value="ECO:0007669"/>
    <property type="project" value="UniProtKB-SubCell"/>
</dbReference>
<evidence type="ECO:0000313" key="11">
    <source>
        <dbReference type="EMBL" id="OAD19280.1"/>
    </source>
</evidence>
<organism evidence="11 12">
    <name type="scientific">Candidatus Thiomargarita nelsonii</name>
    <dbReference type="NCBI Taxonomy" id="1003181"/>
    <lineage>
        <taxon>Bacteria</taxon>
        <taxon>Pseudomonadati</taxon>
        <taxon>Pseudomonadota</taxon>
        <taxon>Gammaproteobacteria</taxon>
        <taxon>Thiotrichales</taxon>
        <taxon>Thiotrichaceae</taxon>
        <taxon>Thiomargarita</taxon>
    </lineage>
</organism>
<dbReference type="EMBL" id="LUTY01002866">
    <property type="protein sequence ID" value="OAD19280.1"/>
    <property type="molecule type" value="Genomic_DNA"/>
</dbReference>
<evidence type="ECO:0000256" key="3">
    <source>
        <dbReference type="ARBA" id="ARBA00022617"/>
    </source>
</evidence>
<feature type="binding site" description="covalent" evidence="8">
    <location>
        <position position="41"/>
    </location>
    <ligand>
        <name>heme c</name>
        <dbReference type="ChEBI" id="CHEBI:61717"/>
        <label>1</label>
    </ligand>
</feature>
<dbReference type="PANTHER" id="PTHR33751:SF9">
    <property type="entry name" value="CYTOCHROME C4"/>
    <property type="match status" value="1"/>
</dbReference>
<gene>
    <name evidence="11" type="ORF">THIOM_005095</name>
</gene>
<dbReference type="GO" id="GO:0020037">
    <property type="term" value="F:heme binding"/>
    <property type="evidence" value="ECO:0007669"/>
    <property type="project" value="InterPro"/>
</dbReference>
<proteinExistence type="predicted"/>
<evidence type="ECO:0000256" key="7">
    <source>
        <dbReference type="ARBA" id="ARBA00023004"/>
    </source>
</evidence>
<feature type="binding site" description="covalent" evidence="8">
    <location>
        <position position="38"/>
    </location>
    <ligand>
        <name>heme c</name>
        <dbReference type="ChEBI" id="CHEBI:61717"/>
        <label>1</label>
    </ligand>
</feature>
<keyword evidence="2" id="KW-0813">Transport</keyword>
<dbReference type="Gene3D" id="1.10.760.10">
    <property type="entry name" value="Cytochrome c-like domain"/>
    <property type="match status" value="2"/>
</dbReference>
<dbReference type="InterPro" id="IPR036909">
    <property type="entry name" value="Cyt_c-like_dom_sf"/>
</dbReference>
<sequence length="198" mass="22196">MHLLKYILLLITGLMVTLMVSAIERNSPAQVSMLVNTCVGCHGNDGSSVGPATPSIAGMRKPLFIKAMQDMKSGKRPSTVMGLLAKGYTDEEIEMMADFFSKQEVVRYTQNIELEKAERGKQLHKQYCDGCHKIEGRTQALFNTLAGQWMSYLKFRLSDFRNGDASSSMMASALEYFILKNESEESLEDLLHFYGSQE</sequence>
<dbReference type="InterPro" id="IPR050597">
    <property type="entry name" value="Cytochrome_c_Oxidase_Subunit"/>
</dbReference>
<reference evidence="11 12" key="1">
    <citation type="submission" date="2016-05" db="EMBL/GenBank/DDBJ databases">
        <title>Single-cell genome of chain-forming Candidatus Thiomargarita nelsonii and comparison to other large sulfur-oxidizing bacteria.</title>
        <authorList>
            <person name="Winkel M."/>
            <person name="Salman V."/>
            <person name="Woyke T."/>
            <person name="Schulz-Vogt H."/>
            <person name="Richter M."/>
            <person name="Flood B."/>
            <person name="Bailey J."/>
            <person name="Amann R."/>
            <person name="Mussmann M."/>
        </authorList>
    </citation>
    <scope>NUCLEOTIDE SEQUENCE [LARGE SCALE GENOMIC DNA]</scope>
    <source>
        <strain evidence="11 12">THI036</strain>
    </source>
</reference>
<name>A0A176RU58_9GAMM</name>
<keyword evidence="5" id="KW-0574">Periplasm</keyword>
<comment type="caution">
    <text evidence="11">The sequence shown here is derived from an EMBL/GenBank/DDBJ whole genome shotgun (WGS) entry which is preliminary data.</text>
</comment>
<keyword evidence="7 9" id="KW-0408">Iron</keyword>
<feature type="binding site" description="covalent" evidence="8">
    <location>
        <position position="131"/>
    </location>
    <ligand>
        <name>heme c</name>
        <dbReference type="ChEBI" id="CHEBI:61717"/>
        <label>2</label>
    </ligand>
</feature>
<dbReference type="GO" id="GO:0009055">
    <property type="term" value="F:electron transfer activity"/>
    <property type="evidence" value="ECO:0007669"/>
    <property type="project" value="InterPro"/>
</dbReference>
<dbReference type="PROSITE" id="PS51007">
    <property type="entry name" value="CYTC"/>
    <property type="match status" value="2"/>
</dbReference>
<dbReference type="InterPro" id="IPR024167">
    <property type="entry name" value="Cytochrome_c4-like"/>
</dbReference>
<dbReference type="AlphaFoldDB" id="A0A176RU58"/>
<dbReference type="InterPro" id="IPR009056">
    <property type="entry name" value="Cyt_c-like_dom"/>
</dbReference>
<feature type="binding site" description="axial binding residue" evidence="9">
    <location>
        <position position="81"/>
    </location>
    <ligand>
        <name>heme c</name>
        <dbReference type="ChEBI" id="CHEBI:61717"/>
        <label>1</label>
    </ligand>
    <ligandPart>
        <name>Fe</name>
        <dbReference type="ChEBI" id="CHEBI:18248"/>
    </ligandPart>
</feature>
<dbReference type="SUPFAM" id="SSF46626">
    <property type="entry name" value="Cytochrome c"/>
    <property type="match status" value="2"/>
</dbReference>
<feature type="domain" description="Cytochrome c" evidence="10">
    <location>
        <begin position="23"/>
        <end position="104"/>
    </location>
</feature>
<dbReference type="GO" id="GO:0005506">
    <property type="term" value="F:iron ion binding"/>
    <property type="evidence" value="ECO:0007669"/>
    <property type="project" value="InterPro"/>
</dbReference>
<keyword evidence="4 9" id="KW-0479">Metal-binding</keyword>
<evidence type="ECO:0000256" key="2">
    <source>
        <dbReference type="ARBA" id="ARBA00022448"/>
    </source>
</evidence>
<keyword evidence="3 8" id="KW-0349">Heme</keyword>
<evidence type="ECO:0000313" key="12">
    <source>
        <dbReference type="Proteomes" id="UP000076962"/>
    </source>
</evidence>
<evidence type="ECO:0000256" key="8">
    <source>
        <dbReference type="PIRSR" id="PIRSR000005-1"/>
    </source>
</evidence>
<feature type="binding site" description="axial binding residue" evidence="9">
    <location>
        <position position="42"/>
    </location>
    <ligand>
        <name>heme c</name>
        <dbReference type="ChEBI" id="CHEBI:61717"/>
        <label>1</label>
    </ligand>
    <ligandPart>
        <name>Fe</name>
        <dbReference type="ChEBI" id="CHEBI:18248"/>
    </ligandPart>
</feature>
<protein>
    <submittedName>
        <fullName evidence="11">Cytochrome c4</fullName>
    </submittedName>
</protein>
<feature type="binding site" description="axial binding residue" evidence="9">
    <location>
        <position position="132"/>
    </location>
    <ligand>
        <name>heme c</name>
        <dbReference type="ChEBI" id="CHEBI:61717"/>
        <label>2</label>
    </ligand>
    <ligandPart>
        <name>Fe</name>
        <dbReference type="ChEBI" id="CHEBI:18248"/>
    </ligandPart>
</feature>
<feature type="domain" description="Cytochrome c" evidence="10">
    <location>
        <begin position="115"/>
        <end position="198"/>
    </location>
</feature>
<comment type="subcellular location">
    <subcellularLocation>
        <location evidence="1">Periplasm</location>
    </subcellularLocation>
</comment>